<dbReference type="EMBL" id="JABXXR010000037">
    <property type="protein sequence ID" value="NVN40316.1"/>
    <property type="molecule type" value="Genomic_DNA"/>
</dbReference>
<dbReference type="InterPro" id="IPR002881">
    <property type="entry name" value="DUF58"/>
</dbReference>
<feature type="domain" description="DUF58" evidence="1">
    <location>
        <begin position="21"/>
        <end position="228"/>
    </location>
</feature>
<evidence type="ECO:0000259" key="1">
    <source>
        <dbReference type="Pfam" id="PF01882"/>
    </source>
</evidence>
<dbReference type="Pfam" id="PF01882">
    <property type="entry name" value="DUF58"/>
    <property type="match status" value="1"/>
</dbReference>
<reference evidence="2 3" key="1">
    <citation type="submission" date="2020-06" db="EMBL/GenBank/DDBJ databases">
        <title>Description of novel acetic acid bacteria.</title>
        <authorList>
            <person name="Sombolestani A."/>
        </authorList>
    </citation>
    <scope>NUCLEOTIDE SEQUENCE [LARGE SCALE GENOMIC DNA]</scope>
    <source>
        <strain evidence="2 3">LMG 27010</strain>
    </source>
</reference>
<evidence type="ECO:0000313" key="2">
    <source>
        <dbReference type="EMBL" id="NVN40316.1"/>
    </source>
</evidence>
<proteinExistence type="predicted"/>
<name>A0A850PDF6_9PROT</name>
<keyword evidence="3" id="KW-1185">Reference proteome</keyword>
<accession>A0A850PDF6</accession>
<protein>
    <submittedName>
        <fullName evidence="2">DUF58 domain-containing protein</fullName>
    </submittedName>
</protein>
<evidence type="ECO:0000313" key="3">
    <source>
        <dbReference type="Proteomes" id="UP000585665"/>
    </source>
</evidence>
<comment type="caution">
    <text evidence="2">The sequence shown here is derived from an EMBL/GenBank/DDBJ whole genome shotgun (WGS) entry which is preliminary data.</text>
</comment>
<dbReference type="PANTHER" id="PTHR33608:SF6">
    <property type="entry name" value="BLL2464 PROTEIN"/>
    <property type="match status" value="1"/>
</dbReference>
<sequence length="268" mass="29347">MVAAGTHGARRPGVGEEFWQFRPALPGEPIARIDWRQSARTTHAWVREVEAESAQTVCLWCDLSPSMLWRSDTALDWKCDRALLLTLALADVLLRGGERVRLIGLPGAPLFSGRCAMDRLGAAVARQIDRALTTPEITWPEPALVGRYARTVLIGDFLWETERLGRTTRALATRPSRLHLVRISDPAERSLPYTGRVRFTGLEGETPVVLPSVETLHEHYAALSAAHGVEIRDTAHAAGADVLSHTTDQSPAEALLALHARLGSGHRA</sequence>
<dbReference type="AlphaFoldDB" id="A0A850PDF6"/>
<gene>
    <name evidence="2" type="ORF">HUK82_07035</name>
</gene>
<dbReference type="Proteomes" id="UP000585665">
    <property type="component" value="Unassembled WGS sequence"/>
</dbReference>
<dbReference type="PANTHER" id="PTHR33608">
    <property type="entry name" value="BLL2464 PROTEIN"/>
    <property type="match status" value="1"/>
</dbReference>
<organism evidence="2 3">
    <name type="scientific">Ameyamaea chiangmaiensis</name>
    <dbReference type="NCBI Taxonomy" id="442969"/>
    <lineage>
        <taxon>Bacteria</taxon>
        <taxon>Pseudomonadati</taxon>
        <taxon>Pseudomonadota</taxon>
        <taxon>Alphaproteobacteria</taxon>
        <taxon>Acetobacterales</taxon>
        <taxon>Acetobacteraceae</taxon>
        <taxon>Ameyamaea</taxon>
    </lineage>
</organism>